<sequence length="174" mass="18340">MSQTMTLKNVSTRIKVEVLFGARPSTQLSPPRPLASLAANPSNATNAAKCGDNVEMASRSSTRSGSPMDVDRPQGPIAAAVVAATLPDAAVGVTKETQSATGAVGGQLSMALMTMRDAVALTFAEIEDEEERWTAFQEYLTHCIRINAKGTAIVFANYVARPIAFKSDRVSPGP</sequence>
<keyword evidence="3" id="KW-1185">Reference proteome</keyword>
<evidence type="ECO:0000313" key="2">
    <source>
        <dbReference type="EMBL" id="ORZ32627.1"/>
    </source>
</evidence>
<organism evidence="2 3">
    <name type="scientific">Catenaria anguillulae PL171</name>
    <dbReference type="NCBI Taxonomy" id="765915"/>
    <lineage>
        <taxon>Eukaryota</taxon>
        <taxon>Fungi</taxon>
        <taxon>Fungi incertae sedis</taxon>
        <taxon>Blastocladiomycota</taxon>
        <taxon>Blastocladiomycetes</taxon>
        <taxon>Blastocladiales</taxon>
        <taxon>Catenariaceae</taxon>
        <taxon>Catenaria</taxon>
    </lineage>
</organism>
<dbReference type="Proteomes" id="UP000193411">
    <property type="component" value="Unassembled WGS sequence"/>
</dbReference>
<reference evidence="2 3" key="1">
    <citation type="submission" date="2016-07" db="EMBL/GenBank/DDBJ databases">
        <title>Pervasive Adenine N6-methylation of Active Genes in Fungi.</title>
        <authorList>
            <consortium name="DOE Joint Genome Institute"/>
            <person name="Mondo S.J."/>
            <person name="Dannebaum R.O."/>
            <person name="Kuo R.C."/>
            <person name="Labutti K."/>
            <person name="Haridas S."/>
            <person name="Kuo A."/>
            <person name="Salamov A."/>
            <person name="Ahrendt S.R."/>
            <person name="Lipzen A."/>
            <person name="Sullivan W."/>
            <person name="Andreopoulos W.B."/>
            <person name="Clum A."/>
            <person name="Lindquist E."/>
            <person name="Daum C."/>
            <person name="Ramamoorthy G.K."/>
            <person name="Gryganskyi A."/>
            <person name="Culley D."/>
            <person name="Magnuson J.K."/>
            <person name="James T.Y."/>
            <person name="O'Malley M.A."/>
            <person name="Stajich J.E."/>
            <person name="Spatafora J.W."/>
            <person name="Visel A."/>
            <person name="Grigoriev I.V."/>
        </authorList>
    </citation>
    <scope>NUCLEOTIDE SEQUENCE [LARGE SCALE GENOMIC DNA]</scope>
    <source>
        <strain evidence="2 3">PL171</strain>
    </source>
</reference>
<gene>
    <name evidence="2" type="ORF">BCR44DRAFT_306663</name>
</gene>
<accession>A0A1Y2HDH0</accession>
<evidence type="ECO:0000313" key="3">
    <source>
        <dbReference type="Proteomes" id="UP000193411"/>
    </source>
</evidence>
<feature type="region of interest" description="Disordered" evidence="1">
    <location>
        <begin position="43"/>
        <end position="70"/>
    </location>
</feature>
<protein>
    <submittedName>
        <fullName evidence="2">Uncharacterized protein</fullName>
    </submittedName>
</protein>
<evidence type="ECO:0000256" key="1">
    <source>
        <dbReference type="SAM" id="MobiDB-lite"/>
    </source>
</evidence>
<dbReference type="EMBL" id="MCFL01000044">
    <property type="protein sequence ID" value="ORZ32627.1"/>
    <property type="molecule type" value="Genomic_DNA"/>
</dbReference>
<comment type="caution">
    <text evidence="2">The sequence shown here is derived from an EMBL/GenBank/DDBJ whole genome shotgun (WGS) entry which is preliminary data.</text>
</comment>
<dbReference type="AlphaFoldDB" id="A0A1Y2HDH0"/>
<proteinExistence type="predicted"/>
<name>A0A1Y2HDH0_9FUNG</name>